<dbReference type="PIRSF" id="PIRSF004557">
    <property type="entry name" value="SecY"/>
    <property type="match status" value="1"/>
</dbReference>
<keyword evidence="4 8" id="KW-0653">Protein transport</keyword>
<dbReference type="NCBIfam" id="NF009082">
    <property type="entry name" value="PRK12417.1"/>
    <property type="match status" value="1"/>
</dbReference>
<evidence type="ECO:0000256" key="1">
    <source>
        <dbReference type="ARBA" id="ARBA00022448"/>
    </source>
</evidence>
<dbReference type="InterPro" id="IPR002208">
    <property type="entry name" value="SecY/SEC61-alpha"/>
</dbReference>
<dbReference type="Pfam" id="PF00344">
    <property type="entry name" value="SecY"/>
    <property type="match status" value="1"/>
</dbReference>
<comment type="similarity">
    <text evidence="8">Belongs to the SecY/SEC61-alpha family. SecY2 subfamily.</text>
</comment>
<evidence type="ECO:0000313" key="10">
    <source>
        <dbReference type="EMBL" id="RAK48560.1"/>
    </source>
</evidence>
<dbReference type="HAMAP" id="MF_01466">
    <property type="entry name" value="SecY2"/>
    <property type="match status" value="1"/>
</dbReference>
<feature type="transmembrane region" description="Helical" evidence="8">
    <location>
        <begin position="109"/>
        <end position="128"/>
    </location>
</feature>
<feature type="transmembrane region" description="Helical" evidence="8">
    <location>
        <begin position="370"/>
        <end position="390"/>
    </location>
</feature>
<feature type="transmembrane region" description="Helical" evidence="8">
    <location>
        <begin position="69"/>
        <end position="88"/>
    </location>
</feature>
<gene>
    <name evidence="8" type="primary">secY2</name>
    <name evidence="10" type="ORF">BHX94_11175</name>
</gene>
<evidence type="ECO:0000256" key="9">
    <source>
        <dbReference type="NCBIfam" id="TIGR02920"/>
    </source>
</evidence>
<evidence type="ECO:0000256" key="2">
    <source>
        <dbReference type="ARBA" id="ARBA00022475"/>
    </source>
</evidence>
<comment type="caution">
    <text evidence="10">The sequence shown here is derived from an EMBL/GenBank/DDBJ whole genome shotgun (WGS) entry which is preliminary data.</text>
</comment>
<evidence type="ECO:0000256" key="5">
    <source>
        <dbReference type="ARBA" id="ARBA00022989"/>
    </source>
</evidence>
<dbReference type="AlphaFoldDB" id="A0A328A220"/>
<dbReference type="GeneID" id="99098534"/>
<evidence type="ECO:0000313" key="11">
    <source>
        <dbReference type="Proteomes" id="UP000249579"/>
    </source>
</evidence>
<comment type="function">
    <text evidence="8">Part of the accessory SecA2/SecY2 system specifically required for export of possible cell wall proteins. The central subunit of a protein translocation channel.</text>
</comment>
<dbReference type="InterPro" id="IPR023201">
    <property type="entry name" value="SecY_dom_sf"/>
</dbReference>
<dbReference type="Gene3D" id="1.10.3370.10">
    <property type="entry name" value="SecY subunit domain"/>
    <property type="match status" value="1"/>
</dbReference>
<feature type="transmembrane region" description="Helical" evidence="8">
    <location>
        <begin position="341"/>
        <end position="364"/>
    </location>
</feature>
<evidence type="ECO:0000256" key="7">
    <source>
        <dbReference type="ARBA" id="ARBA00023136"/>
    </source>
</evidence>
<dbReference type="InterPro" id="IPR014269">
    <property type="entry name" value="SecY2"/>
</dbReference>
<comment type="subunit">
    <text evidence="8">Component of the accessory SecA2/SecY2 protein translocase complex required to export cell wall proteins. May form heterotrimers with SecE and SecG subunits.</text>
</comment>
<feature type="transmembrane region" description="Helical" evidence="8">
    <location>
        <begin position="21"/>
        <end position="40"/>
    </location>
</feature>
<dbReference type="OrthoDB" id="2055747at2"/>
<dbReference type="PRINTS" id="PR00303">
    <property type="entry name" value="SECYTRNLCASE"/>
</dbReference>
<evidence type="ECO:0000256" key="6">
    <source>
        <dbReference type="ARBA" id="ARBA00023010"/>
    </source>
</evidence>
<dbReference type="NCBIfam" id="TIGR02920">
    <property type="entry name" value="acc_sec_Y2"/>
    <property type="match status" value="1"/>
</dbReference>
<name>A0A328A220_9STAP</name>
<dbReference type="GO" id="GO:0065002">
    <property type="term" value="P:intracellular protein transmembrane transport"/>
    <property type="evidence" value="ECO:0007669"/>
    <property type="project" value="UniProtKB-UniRule"/>
</dbReference>
<dbReference type="GO" id="GO:0006605">
    <property type="term" value="P:protein targeting"/>
    <property type="evidence" value="ECO:0007669"/>
    <property type="project" value="UniProtKB-UniRule"/>
</dbReference>
<sequence>MKNLINIFLRHTEHRQLYRRILFTMMIMIIYIIGSNIEILSTANIDSKKDVFTTIGVAAMGGDYSRVSLFSLGLGPYLTSMLIINLLAFRNSDAVFMQTKKERQIKEKLLILALSIVQGYHLLSMYVKNGEDKAEIMALGLLVVIAGSMLLIWLADQNFMYGIAGPMPIVVMSIIKSIAYGDHTVVIHLKIFIWFIIILLLLLCAILLIIIERAEYRINYIDILNVSKIQKNFLAWKLNPGGSLAIMLSMSIFIIIKSIIEMFIVMFTKHKLESIKYMDLTHPLGITFFVLLLGILAYLLSLLMLNPKKKAQEFRKTGNYIVGVNPGKETSQFLSKKAKRISLFSAFMISVIIGLPFYFTLLVPELSKEIYLSIQILMLIYVSINIMDVIRNYMYFNRYKSYMNKYW</sequence>
<keyword evidence="3 8" id="KW-0812">Transmembrane</keyword>
<dbReference type="GO" id="GO:0005886">
    <property type="term" value="C:plasma membrane"/>
    <property type="evidence" value="ECO:0007669"/>
    <property type="project" value="UniProtKB-SubCell"/>
</dbReference>
<reference evidence="10 11" key="1">
    <citation type="journal article" date="2018" name="Front. Microbiol.">
        <title>Description and Comparative Genomics of Macrococcus caseolyticus subsp. hominis subsp. nov., Macrococcus goetzii sp. nov., Macrococcus epidermidis sp. nov., and Macrococcus bohemicus sp. nov., Novel Macrococci From Human Clinical Material With Virulence Potential and Suspected Uptake of Foreign DNA by Natural Transformation.</title>
        <authorList>
            <person name="Maslanova I."/>
            <person name="Wertheimer Z."/>
            <person name="Sedlacek I."/>
            <person name="Svec P."/>
            <person name="Indrakova A."/>
            <person name="Kovarovic V."/>
            <person name="Schumann P."/>
            <person name="Sproer C."/>
            <person name="Kralova S."/>
            <person name="Sedo O."/>
            <person name="Kristofova L."/>
            <person name="Vrbovska V."/>
            <person name="Fuzik T."/>
            <person name="Petras P."/>
            <person name="Zdrahal Z."/>
            <person name="Ruzickova V."/>
            <person name="Doskar J."/>
            <person name="Pantucek R."/>
        </authorList>
    </citation>
    <scope>NUCLEOTIDE SEQUENCE [LARGE SCALE GENOMIC DNA]</scope>
    <source>
        <strain evidence="10 11">03/115</strain>
    </source>
</reference>
<keyword evidence="7 8" id="KW-0472">Membrane</keyword>
<organism evidence="10 11">
    <name type="scientific">Macrococcoides bohemicum</name>
    <dbReference type="NCBI Taxonomy" id="1903056"/>
    <lineage>
        <taxon>Bacteria</taxon>
        <taxon>Bacillati</taxon>
        <taxon>Bacillota</taxon>
        <taxon>Bacilli</taxon>
        <taxon>Bacillales</taxon>
        <taxon>Staphylococcaceae</taxon>
        <taxon>Macrococcoides</taxon>
    </lineage>
</organism>
<protein>
    <recommendedName>
        <fullName evidence="8 9">Accessory Sec system protein translocase subunit SecY2</fullName>
    </recommendedName>
</protein>
<dbReference type="Proteomes" id="UP000249579">
    <property type="component" value="Unassembled WGS sequence"/>
</dbReference>
<keyword evidence="5 8" id="KW-1133">Transmembrane helix</keyword>
<feature type="transmembrane region" description="Helical" evidence="8">
    <location>
        <begin position="286"/>
        <end position="305"/>
    </location>
</feature>
<dbReference type="EMBL" id="PZJG01000009">
    <property type="protein sequence ID" value="RAK48560.1"/>
    <property type="molecule type" value="Genomic_DNA"/>
</dbReference>
<dbReference type="RefSeq" id="WP_111746900.1">
    <property type="nucleotide sequence ID" value="NZ_CP054482.1"/>
</dbReference>
<keyword evidence="2 8" id="KW-1003">Cell membrane</keyword>
<feature type="transmembrane region" description="Helical" evidence="8">
    <location>
        <begin position="161"/>
        <end position="179"/>
    </location>
</feature>
<feature type="transmembrane region" description="Helical" evidence="8">
    <location>
        <begin position="244"/>
        <end position="266"/>
    </location>
</feature>
<evidence type="ECO:0000256" key="4">
    <source>
        <dbReference type="ARBA" id="ARBA00022927"/>
    </source>
</evidence>
<keyword evidence="1 8" id="KW-0813">Transport</keyword>
<keyword evidence="6 8" id="KW-0811">Translocation</keyword>
<accession>A0A328A220</accession>
<comment type="subcellular location">
    <subcellularLocation>
        <location evidence="8">Cell membrane</location>
        <topology evidence="8">Multi-pass membrane protein</topology>
    </subcellularLocation>
</comment>
<evidence type="ECO:0000256" key="8">
    <source>
        <dbReference type="HAMAP-Rule" id="MF_01466"/>
    </source>
</evidence>
<dbReference type="SUPFAM" id="SSF103491">
    <property type="entry name" value="Preprotein translocase SecY subunit"/>
    <property type="match status" value="1"/>
</dbReference>
<feature type="transmembrane region" description="Helical" evidence="8">
    <location>
        <begin position="191"/>
        <end position="211"/>
    </location>
</feature>
<proteinExistence type="inferred from homology"/>
<feature type="transmembrane region" description="Helical" evidence="8">
    <location>
        <begin position="134"/>
        <end position="154"/>
    </location>
</feature>
<evidence type="ECO:0000256" key="3">
    <source>
        <dbReference type="ARBA" id="ARBA00022692"/>
    </source>
</evidence>